<organism evidence="4">
    <name type="scientific">Medioppia subpectinata</name>
    <dbReference type="NCBI Taxonomy" id="1979941"/>
    <lineage>
        <taxon>Eukaryota</taxon>
        <taxon>Metazoa</taxon>
        <taxon>Ecdysozoa</taxon>
        <taxon>Arthropoda</taxon>
        <taxon>Chelicerata</taxon>
        <taxon>Arachnida</taxon>
        <taxon>Acari</taxon>
        <taxon>Acariformes</taxon>
        <taxon>Sarcoptiformes</taxon>
        <taxon>Oribatida</taxon>
        <taxon>Brachypylina</taxon>
        <taxon>Oppioidea</taxon>
        <taxon>Oppiidae</taxon>
        <taxon>Medioppia</taxon>
    </lineage>
</organism>
<feature type="compositionally biased region" description="Basic and acidic residues" evidence="1">
    <location>
        <begin position="432"/>
        <end position="443"/>
    </location>
</feature>
<dbReference type="GO" id="GO:0005576">
    <property type="term" value="C:extracellular region"/>
    <property type="evidence" value="ECO:0007669"/>
    <property type="project" value="InterPro"/>
</dbReference>
<gene>
    <name evidence="4" type="ORF">OSB1V03_LOCUS4352</name>
</gene>
<feature type="compositionally biased region" description="Low complexity" evidence="1">
    <location>
        <begin position="301"/>
        <end position="310"/>
    </location>
</feature>
<evidence type="ECO:0000313" key="5">
    <source>
        <dbReference type="Proteomes" id="UP000759131"/>
    </source>
</evidence>
<dbReference type="EMBL" id="CAJPIZ010001963">
    <property type="protein sequence ID" value="CAG2104335.1"/>
    <property type="molecule type" value="Genomic_DNA"/>
</dbReference>
<feature type="region of interest" description="Disordered" evidence="1">
    <location>
        <begin position="210"/>
        <end position="279"/>
    </location>
</feature>
<feature type="region of interest" description="Disordered" evidence="1">
    <location>
        <begin position="47"/>
        <end position="104"/>
    </location>
</feature>
<feature type="region of interest" description="Disordered" evidence="1">
    <location>
        <begin position="298"/>
        <end position="334"/>
    </location>
</feature>
<dbReference type="PANTHER" id="PTHR22933:SF43">
    <property type="entry name" value="LP10131P"/>
    <property type="match status" value="1"/>
</dbReference>
<name>A0A7R9KJC9_9ACAR</name>
<feature type="domain" description="Chitin-binding type-2" evidence="3">
    <location>
        <begin position="527"/>
        <end position="586"/>
    </location>
</feature>
<dbReference type="InterPro" id="IPR002557">
    <property type="entry name" value="Chitin-bd_dom"/>
</dbReference>
<feature type="signal peptide" evidence="2">
    <location>
        <begin position="1"/>
        <end position="19"/>
    </location>
</feature>
<dbReference type="OrthoDB" id="6364363at2759"/>
<proteinExistence type="predicted"/>
<reference evidence="4" key="1">
    <citation type="submission" date="2020-11" db="EMBL/GenBank/DDBJ databases">
        <authorList>
            <person name="Tran Van P."/>
        </authorList>
    </citation>
    <scope>NUCLEOTIDE SEQUENCE</scope>
</reference>
<feature type="compositionally biased region" description="Pro residues" evidence="1">
    <location>
        <begin position="65"/>
        <end position="74"/>
    </location>
</feature>
<sequence length="616" mass="69783">MRVLCVITALLSALTLTSSQFTYIFEVQDENRGPNSELFGDLSQYKFVPPSQLPRNTAPARQPSAPQPQEPQPPVSSRRQDRFEEEPQPRRNRLSGAAQNPRQFVVRAPPQENRQALLRQELNQLPPQQLQQLQPAPLSSVQYQAQPQTAIPVAQPAPQNFPELQPHQTAHLNPVLRTIVPRQSAPAPASAPQQDPNFELLQNFVRSQAQPNPFRPNAAQTLGQSPRFNPQSQPPPQSQPRPQPQPQARQPQQQFRSGPSVQLGSTASGLPTLNINNKDSLTEDDLRAIEEHNRRVQSFLRQRQQQQQQQASHPTNRGPPQPQPQPQPQQPAPIVRRPTIDQNTLNERLAAQRAQLQEHNAQQERALREREHRERVDRERLMQLQISQMLRPETRAQVAPQLQTLPYLRPQPQQFGPEIQAGVEYAPQPNQPEERQPVERQPEVRPVPVSYNNVRVPDRRRVAPTTPAPRNYAIPRTTAEPQHKPSAESQRPATLGLAALPTDTDQDGIPGEAGRDYPTLETIPKTSFSCARQPLSGYYADTEAACQVVHLCQFGGVQDSFLCPNGTIWNQEKFSCQWWYEVSCANAPRFYALNQDLYKLPEKDDKLDDNNNRNQK</sequence>
<feature type="chain" id="PRO_5035679917" description="Chitin-binding type-2 domain-containing protein" evidence="2">
    <location>
        <begin position="20"/>
        <end position="616"/>
    </location>
</feature>
<evidence type="ECO:0000313" key="4">
    <source>
        <dbReference type="EMBL" id="CAD7623905.1"/>
    </source>
</evidence>
<dbReference type="Proteomes" id="UP000759131">
    <property type="component" value="Unassembled WGS sequence"/>
</dbReference>
<evidence type="ECO:0000256" key="2">
    <source>
        <dbReference type="SAM" id="SignalP"/>
    </source>
</evidence>
<dbReference type="SUPFAM" id="SSF57625">
    <property type="entry name" value="Invertebrate chitin-binding proteins"/>
    <property type="match status" value="1"/>
</dbReference>
<dbReference type="InterPro" id="IPR052976">
    <property type="entry name" value="Scoloptoxin-like"/>
</dbReference>
<dbReference type="GO" id="GO:0008061">
    <property type="term" value="F:chitin binding"/>
    <property type="evidence" value="ECO:0007669"/>
    <property type="project" value="InterPro"/>
</dbReference>
<evidence type="ECO:0000259" key="3">
    <source>
        <dbReference type="PROSITE" id="PS50940"/>
    </source>
</evidence>
<feature type="compositionally biased region" description="Low complexity" evidence="1">
    <location>
        <begin position="444"/>
        <end position="455"/>
    </location>
</feature>
<dbReference type="PROSITE" id="PS50940">
    <property type="entry name" value="CHIT_BIND_II"/>
    <property type="match status" value="1"/>
</dbReference>
<dbReference type="EMBL" id="OC856538">
    <property type="protein sequence ID" value="CAD7623905.1"/>
    <property type="molecule type" value="Genomic_DNA"/>
</dbReference>
<protein>
    <recommendedName>
        <fullName evidence="3">Chitin-binding type-2 domain-containing protein</fullName>
    </recommendedName>
</protein>
<feature type="compositionally biased region" description="Low complexity" evidence="1">
    <location>
        <begin position="246"/>
        <end position="257"/>
    </location>
</feature>
<dbReference type="Pfam" id="PF01607">
    <property type="entry name" value="CBM_14"/>
    <property type="match status" value="1"/>
</dbReference>
<feature type="compositionally biased region" description="Basic and acidic residues" evidence="1">
    <location>
        <begin position="361"/>
        <end position="374"/>
    </location>
</feature>
<feature type="region of interest" description="Disordered" evidence="1">
    <location>
        <begin position="427"/>
        <end position="520"/>
    </location>
</feature>
<feature type="compositionally biased region" description="Polar residues" evidence="1">
    <location>
        <begin position="259"/>
        <end position="279"/>
    </location>
</feature>
<feature type="region of interest" description="Disordered" evidence="1">
    <location>
        <begin position="355"/>
        <end position="374"/>
    </location>
</feature>
<dbReference type="AlphaFoldDB" id="A0A7R9KJC9"/>
<feature type="compositionally biased region" description="Basic and acidic residues" evidence="1">
    <location>
        <begin position="78"/>
        <end position="89"/>
    </location>
</feature>
<feature type="compositionally biased region" description="Pro residues" evidence="1">
    <location>
        <begin position="232"/>
        <end position="245"/>
    </location>
</feature>
<dbReference type="PANTHER" id="PTHR22933">
    <property type="entry name" value="FI18007P1-RELATED"/>
    <property type="match status" value="1"/>
</dbReference>
<keyword evidence="2" id="KW-0732">Signal</keyword>
<keyword evidence="5" id="KW-1185">Reference proteome</keyword>
<evidence type="ECO:0000256" key="1">
    <source>
        <dbReference type="SAM" id="MobiDB-lite"/>
    </source>
</evidence>
<feature type="compositionally biased region" description="Pro residues" evidence="1">
    <location>
        <begin position="317"/>
        <end position="331"/>
    </location>
</feature>
<dbReference type="InterPro" id="IPR036508">
    <property type="entry name" value="Chitin-bd_dom_sf"/>
</dbReference>
<dbReference type="Gene3D" id="2.170.140.10">
    <property type="entry name" value="Chitin binding domain"/>
    <property type="match status" value="1"/>
</dbReference>
<accession>A0A7R9KJC9</accession>